<dbReference type="PANTHER" id="PTHR40037:SF1">
    <property type="entry name" value="PHOSPHOESTERASE SAOUHSC_00951-RELATED"/>
    <property type="match status" value="1"/>
</dbReference>
<evidence type="ECO:0000313" key="2">
    <source>
        <dbReference type="Proteomes" id="UP000318521"/>
    </source>
</evidence>
<organism evidence="1 2">
    <name type="scientific">Alkalicoccobacillus porphyridii</name>
    <dbReference type="NCBI Taxonomy" id="2597270"/>
    <lineage>
        <taxon>Bacteria</taxon>
        <taxon>Bacillati</taxon>
        <taxon>Bacillota</taxon>
        <taxon>Bacilli</taxon>
        <taxon>Bacillales</taxon>
        <taxon>Bacillaceae</taxon>
        <taxon>Alkalicoccobacillus</taxon>
    </lineage>
</organism>
<evidence type="ECO:0008006" key="3">
    <source>
        <dbReference type="Google" id="ProtNLM"/>
    </source>
</evidence>
<accession>A0A553ZZ72</accession>
<dbReference type="OrthoDB" id="1524661at2"/>
<proteinExistence type="predicted"/>
<dbReference type="AlphaFoldDB" id="A0A553ZZ72"/>
<evidence type="ECO:0000313" key="1">
    <source>
        <dbReference type="EMBL" id="TSB46696.1"/>
    </source>
</evidence>
<sequence>MTYGIALFPSKSLREEANSYRKRFDSQYANIPPHIKLTDPFELEDEEVDAFITSLTELAQTQAKVVIEVYKADTFIPLNNKIFLKIREHQTLFSLHQRLHEPPFSSVMTHAFVPHITIAQDLPKAESDDLIGQLKLSGFAHKETISSFELLKQQEDGKWSIVQSFELKGD</sequence>
<reference evidence="1 2" key="1">
    <citation type="submission" date="2019-07" db="EMBL/GenBank/DDBJ databases">
        <authorList>
            <person name="Park Y.J."/>
            <person name="Jeong S.E."/>
            <person name="Jung H.S."/>
        </authorList>
    </citation>
    <scope>NUCLEOTIDE SEQUENCE [LARGE SCALE GENOMIC DNA]</scope>
    <source>
        <strain evidence="2">P16(2019)</strain>
    </source>
</reference>
<dbReference type="RefSeq" id="WP_143848591.1">
    <property type="nucleotide sequence ID" value="NZ_VLXZ01000005.1"/>
</dbReference>
<dbReference type="SUPFAM" id="SSF55144">
    <property type="entry name" value="LigT-like"/>
    <property type="match status" value="1"/>
</dbReference>
<comment type="caution">
    <text evidence="1">The sequence shown here is derived from an EMBL/GenBank/DDBJ whole genome shotgun (WGS) entry which is preliminary data.</text>
</comment>
<dbReference type="NCBIfam" id="NF010223">
    <property type="entry name" value="PRK13679.1"/>
    <property type="match status" value="1"/>
</dbReference>
<dbReference type="Pfam" id="PF13563">
    <property type="entry name" value="2_5_RNA_ligase2"/>
    <property type="match status" value="1"/>
</dbReference>
<keyword evidence="2" id="KW-1185">Reference proteome</keyword>
<dbReference type="InterPro" id="IPR009097">
    <property type="entry name" value="Cyclic_Pdiesterase"/>
</dbReference>
<dbReference type="Gene3D" id="3.90.1140.10">
    <property type="entry name" value="Cyclic phosphodiesterase"/>
    <property type="match status" value="1"/>
</dbReference>
<protein>
    <recommendedName>
        <fullName evidence="3">Phosphoesterase</fullName>
    </recommendedName>
</protein>
<gene>
    <name evidence="1" type="ORF">FN960_10095</name>
</gene>
<dbReference type="Proteomes" id="UP000318521">
    <property type="component" value="Unassembled WGS sequence"/>
</dbReference>
<dbReference type="PANTHER" id="PTHR40037">
    <property type="entry name" value="PHOSPHOESTERASE YJCG-RELATED"/>
    <property type="match status" value="1"/>
</dbReference>
<dbReference type="InterPro" id="IPR050580">
    <property type="entry name" value="2H_phosphoesterase_YjcG-like"/>
</dbReference>
<dbReference type="EMBL" id="VLXZ01000005">
    <property type="protein sequence ID" value="TSB46696.1"/>
    <property type="molecule type" value="Genomic_DNA"/>
</dbReference>
<name>A0A553ZZ72_9BACI</name>